<feature type="region of interest" description="Disordered" evidence="1">
    <location>
        <begin position="82"/>
        <end position="133"/>
    </location>
</feature>
<evidence type="ECO:0000256" key="1">
    <source>
        <dbReference type="SAM" id="MobiDB-lite"/>
    </source>
</evidence>
<feature type="compositionally biased region" description="Basic and acidic residues" evidence="1">
    <location>
        <begin position="121"/>
        <end position="133"/>
    </location>
</feature>
<name>A0A9Q1FLP7_SYNKA</name>
<evidence type="ECO:0000313" key="3">
    <source>
        <dbReference type="Proteomes" id="UP001152622"/>
    </source>
</evidence>
<proteinExistence type="predicted"/>
<gene>
    <name evidence="2" type="ORF">SKAU_G00177740</name>
</gene>
<dbReference type="EMBL" id="JAINUF010000005">
    <property type="protein sequence ID" value="KAJ8361249.1"/>
    <property type="molecule type" value="Genomic_DNA"/>
</dbReference>
<accession>A0A9Q1FLP7</accession>
<organism evidence="2 3">
    <name type="scientific">Synaphobranchus kaupii</name>
    <name type="common">Kaup's arrowtooth eel</name>
    <dbReference type="NCBI Taxonomy" id="118154"/>
    <lineage>
        <taxon>Eukaryota</taxon>
        <taxon>Metazoa</taxon>
        <taxon>Chordata</taxon>
        <taxon>Craniata</taxon>
        <taxon>Vertebrata</taxon>
        <taxon>Euteleostomi</taxon>
        <taxon>Actinopterygii</taxon>
        <taxon>Neopterygii</taxon>
        <taxon>Teleostei</taxon>
        <taxon>Anguilliformes</taxon>
        <taxon>Synaphobranchidae</taxon>
        <taxon>Synaphobranchus</taxon>
    </lineage>
</organism>
<comment type="caution">
    <text evidence="2">The sequence shown here is derived from an EMBL/GenBank/DDBJ whole genome shotgun (WGS) entry which is preliminary data.</text>
</comment>
<dbReference type="AlphaFoldDB" id="A0A9Q1FLP7"/>
<dbReference type="Proteomes" id="UP001152622">
    <property type="component" value="Chromosome 5"/>
</dbReference>
<sequence>MTNFRAQRPGGRMRRGGGGRRIPAAALLVASPRSGRLTASDPVLLRRAGAGELNVNERAGRAGLAEYGLAVSVEMAFSETARVGARTRGTSSSRGQLSPERSCSHFANRASEIPDALGTDAPHESRSWNEERGNPGNGLLLRACLRVELTSV</sequence>
<protein>
    <submittedName>
        <fullName evidence="2">Uncharacterized protein</fullName>
    </submittedName>
</protein>
<keyword evidence="3" id="KW-1185">Reference proteome</keyword>
<evidence type="ECO:0000313" key="2">
    <source>
        <dbReference type="EMBL" id="KAJ8361249.1"/>
    </source>
</evidence>
<reference evidence="2" key="1">
    <citation type="journal article" date="2023" name="Science">
        <title>Genome structures resolve the early diversification of teleost fishes.</title>
        <authorList>
            <person name="Parey E."/>
            <person name="Louis A."/>
            <person name="Montfort J."/>
            <person name="Bouchez O."/>
            <person name="Roques C."/>
            <person name="Iampietro C."/>
            <person name="Lluch J."/>
            <person name="Castinel A."/>
            <person name="Donnadieu C."/>
            <person name="Desvignes T."/>
            <person name="Floi Bucao C."/>
            <person name="Jouanno E."/>
            <person name="Wen M."/>
            <person name="Mejri S."/>
            <person name="Dirks R."/>
            <person name="Jansen H."/>
            <person name="Henkel C."/>
            <person name="Chen W.J."/>
            <person name="Zahm M."/>
            <person name="Cabau C."/>
            <person name="Klopp C."/>
            <person name="Thompson A.W."/>
            <person name="Robinson-Rechavi M."/>
            <person name="Braasch I."/>
            <person name="Lecointre G."/>
            <person name="Bobe J."/>
            <person name="Postlethwait J.H."/>
            <person name="Berthelot C."/>
            <person name="Roest Crollius H."/>
            <person name="Guiguen Y."/>
        </authorList>
    </citation>
    <scope>NUCLEOTIDE SEQUENCE</scope>
    <source>
        <strain evidence="2">WJC10195</strain>
    </source>
</reference>
<feature type="compositionally biased region" description="Polar residues" evidence="1">
    <location>
        <begin position="88"/>
        <end position="101"/>
    </location>
</feature>